<dbReference type="EMBL" id="AP022871">
    <property type="protein sequence ID" value="BCB87003.1"/>
    <property type="molecule type" value="Genomic_DNA"/>
</dbReference>
<feature type="domain" description="STAS" evidence="2">
    <location>
        <begin position="14"/>
        <end position="98"/>
    </location>
</feature>
<dbReference type="Gene3D" id="3.30.565.10">
    <property type="entry name" value="Histidine kinase-like ATPase, C-terminal domain"/>
    <property type="match status" value="1"/>
</dbReference>
<keyword evidence="4" id="KW-1185">Reference proteome</keyword>
<evidence type="ECO:0000313" key="4">
    <source>
        <dbReference type="Proteomes" id="UP000503011"/>
    </source>
</evidence>
<dbReference type="PANTHER" id="PTHR35526:SF3">
    <property type="entry name" value="ANTI-SIGMA-F FACTOR RSBW"/>
    <property type="match status" value="1"/>
</dbReference>
<evidence type="ECO:0000256" key="1">
    <source>
        <dbReference type="ARBA" id="ARBA00022527"/>
    </source>
</evidence>
<dbReference type="InterPro" id="IPR036890">
    <property type="entry name" value="HATPase_C_sf"/>
</dbReference>
<evidence type="ECO:0000259" key="2">
    <source>
        <dbReference type="PROSITE" id="PS50801"/>
    </source>
</evidence>
<proteinExistence type="predicted"/>
<keyword evidence="1" id="KW-0808">Transferase</keyword>
<dbReference type="Pfam" id="PF01740">
    <property type="entry name" value="STAS"/>
    <property type="match status" value="1"/>
</dbReference>
<protein>
    <submittedName>
        <fullName evidence="3">Sulfate transporter</fullName>
    </submittedName>
</protein>
<name>A0A6F8YLS5_9ACTN</name>
<dbReference type="PROSITE" id="PS50801">
    <property type="entry name" value="STAS"/>
    <property type="match status" value="1"/>
</dbReference>
<gene>
    <name evidence="3" type="ORF">Psuf_043160</name>
</gene>
<dbReference type="InterPro" id="IPR050267">
    <property type="entry name" value="Anti-sigma-factor_SerPK"/>
</dbReference>
<dbReference type="InterPro" id="IPR036513">
    <property type="entry name" value="STAS_dom_sf"/>
</dbReference>
<dbReference type="GO" id="GO:0004674">
    <property type="term" value="F:protein serine/threonine kinase activity"/>
    <property type="evidence" value="ECO:0007669"/>
    <property type="project" value="UniProtKB-KW"/>
</dbReference>
<evidence type="ECO:0000313" key="3">
    <source>
        <dbReference type="EMBL" id="BCB87003.1"/>
    </source>
</evidence>
<dbReference type="PANTHER" id="PTHR35526">
    <property type="entry name" value="ANTI-SIGMA-F FACTOR RSBW-RELATED"/>
    <property type="match status" value="1"/>
</dbReference>
<reference evidence="3 4" key="2">
    <citation type="submission" date="2020-03" db="EMBL/GenBank/DDBJ databases">
        <authorList>
            <person name="Ichikawa N."/>
            <person name="Kimura A."/>
            <person name="Kitahashi Y."/>
            <person name="Uohara A."/>
        </authorList>
    </citation>
    <scope>NUCLEOTIDE SEQUENCE [LARGE SCALE GENOMIC DNA]</scope>
    <source>
        <strain evidence="3 4">NBRC 105367</strain>
    </source>
</reference>
<dbReference type="InterPro" id="IPR002645">
    <property type="entry name" value="STAS_dom"/>
</dbReference>
<dbReference type="Proteomes" id="UP000503011">
    <property type="component" value="Chromosome"/>
</dbReference>
<sequence length="250" mass="27259">MMRQRLRCTPAHEPPLAVLRTDGRLTLRTAAQLRTALLKCLAEQPIGILVDAAGLTIGEDMSLTALMAASRHAAAWPGVPLLICAPSRDMRAALRRLGADRHLTLCTDLDHGRAMAVRRALPAQVRDRFPAAAASVPAARTLVSGACERWQLPVVVEPARLVTTELVTNAVRHAGTPIDLTVTRGRRYLHLAVRDYHQRRSRLTASEGRTERGGRGFLLVEAVSSSWGCTLLPDGKVTWASLHLTARSRI</sequence>
<dbReference type="SUPFAM" id="SSF52091">
    <property type="entry name" value="SpoIIaa-like"/>
    <property type="match status" value="1"/>
</dbReference>
<reference evidence="3 4" key="1">
    <citation type="submission" date="2020-03" db="EMBL/GenBank/DDBJ databases">
        <title>Whole genome shotgun sequence of Phytohabitans suffuscus NBRC 105367.</title>
        <authorList>
            <person name="Komaki H."/>
            <person name="Tamura T."/>
        </authorList>
    </citation>
    <scope>NUCLEOTIDE SEQUENCE [LARGE SCALE GENOMIC DNA]</scope>
    <source>
        <strain evidence="3 4">NBRC 105367</strain>
    </source>
</reference>
<dbReference type="KEGG" id="psuu:Psuf_043160"/>
<dbReference type="CDD" id="cd16936">
    <property type="entry name" value="HATPase_RsbW-like"/>
    <property type="match status" value="1"/>
</dbReference>
<dbReference type="Gene3D" id="3.30.750.24">
    <property type="entry name" value="STAS domain"/>
    <property type="match status" value="1"/>
</dbReference>
<keyword evidence="1" id="KW-0723">Serine/threonine-protein kinase</keyword>
<keyword evidence="1" id="KW-0418">Kinase</keyword>
<dbReference type="Pfam" id="PF13581">
    <property type="entry name" value="HATPase_c_2"/>
    <property type="match status" value="1"/>
</dbReference>
<accession>A0A6F8YLS5</accession>
<organism evidence="3 4">
    <name type="scientific">Phytohabitans suffuscus</name>
    <dbReference type="NCBI Taxonomy" id="624315"/>
    <lineage>
        <taxon>Bacteria</taxon>
        <taxon>Bacillati</taxon>
        <taxon>Actinomycetota</taxon>
        <taxon>Actinomycetes</taxon>
        <taxon>Micromonosporales</taxon>
        <taxon>Micromonosporaceae</taxon>
    </lineage>
</organism>
<dbReference type="AlphaFoldDB" id="A0A6F8YLS5"/>
<dbReference type="CDD" id="cd07043">
    <property type="entry name" value="STAS_anti-anti-sigma_factors"/>
    <property type="match status" value="1"/>
</dbReference>
<dbReference type="InterPro" id="IPR003594">
    <property type="entry name" value="HATPase_dom"/>
</dbReference>
<dbReference type="SUPFAM" id="SSF55874">
    <property type="entry name" value="ATPase domain of HSP90 chaperone/DNA topoisomerase II/histidine kinase"/>
    <property type="match status" value="1"/>
</dbReference>